<evidence type="ECO:0000313" key="3">
    <source>
        <dbReference type="Proteomes" id="UP000029839"/>
    </source>
</evidence>
<sequence length="98" mass="10979">MPKPYPAEFRTRAVALVRAGKPASTVAGDLGISSSCLQNWLRQDRIDRGEIEGVPRTESADLRRARARIRELEREVEILRVASNLLGQESPHPKGFTR</sequence>
<dbReference type="AlphaFoldDB" id="A0A0A0BKB9"/>
<dbReference type="GO" id="GO:0004803">
    <property type="term" value="F:transposase activity"/>
    <property type="evidence" value="ECO:0007669"/>
    <property type="project" value="InterPro"/>
</dbReference>
<proteinExistence type="predicted"/>
<evidence type="ECO:0000256" key="1">
    <source>
        <dbReference type="SAM" id="Coils"/>
    </source>
</evidence>
<reference evidence="2 3" key="1">
    <citation type="submission" date="2013-08" db="EMBL/GenBank/DDBJ databases">
        <title>Genome sequencing of Cellulomonas carbonis T26.</title>
        <authorList>
            <person name="Chen F."/>
            <person name="Li Y."/>
            <person name="Wang G."/>
        </authorList>
    </citation>
    <scope>NUCLEOTIDE SEQUENCE [LARGE SCALE GENOMIC DNA]</scope>
    <source>
        <strain evidence="2 3">T26</strain>
    </source>
</reference>
<dbReference type="SUPFAM" id="SSF46689">
    <property type="entry name" value="Homeodomain-like"/>
    <property type="match status" value="1"/>
</dbReference>
<dbReference type="InterPro" id="IPR009057">
    <property type="entry name" value="Homeodomain-like_sf"/>
</dbReference>
<keyword evidence="3" id="KW-1185">Reference proteome</keyword>
<name>A0A0A0BKB9_9CELL</name>
<dbReference type="GO" id="GO:0006313">
    <property type="term" value="P:DNA transposition"/>
    <property type="evidence" value="ECO:0007669"/>
    <property type="project" value="InterPro"/>
</dbReference>
<reference evidence="2 3" key="2">
    <citation type="journal article" date="2015" name="Stand. Genomic Sci.">
        <title>Draft genome sequence of Cellulomonas carbonis T26(T) and comparative analysis of six Cellulomonas genomes.</title>
        <authorList>
            <person name="Zhuang W."/>
            <person name="Zhang S."/>
            <person name="Xia X."/>
            <person name="Wang G."/>
        </authorList>
    </citation>
    <scope>NUCLEOTIDE SEQUENCE [LARGE SCALE GENOMIC DNA]</scope>
    <source>
        <strain evidence="2 3">T26</strain>
    </source>
</reference>
<evidence type="ECO:0000313" key="2">
    <source>
        <dbReference type="EMBL" id="KGM08436.1"/>
    </source>
</evidence>
<dbReference type="InterPro" id="IPR002514">
    <property type="entry name" value="Transposase_8"/>
</dbReference>
<dbReference type="GO" id="GO:0003677">
    <property type="term" value="F:DNA binding"/>
    <property type="evidence" value="ECO:0007669"/>
    <property type="project" value="InterPro"/>
</dbReference>
<gene>
    <name evidence="2" type="ORF">N868_09225</name>
</gene>
<protein>
    <submittedName>
        <fullName evidence="2">Transposase</fullName>
    </submittedName>
</protein>
<organism evidence="2 3">
    <name type="scientific">Cellulomonas carbonis T26</name>
    <dbReference type="NCBI Taxonomy" id="947969"/>
    <lineage>
        <taxon>Bacteria</taxon>
        <taxon>Bacillati</taxon>
        <taxon>Actinomycetota</taxon>
        <taxon>Actinomycetes</taxon>
        <taxon>Micrococcales</taxon>
        <taxon>Cellulomonadaceae</taxon>
        <taxon>Cellulomonas</taxon>
    </lineage>
</organism>
<dbReference type="EMBL" id="AXCY01000242">
    <property type="protein sequence ID" value="KGM08436.1"/>
    <property type="molecule type" value="Genomic_DNA"/>
</dbReference>
<feature type="coiled-coil region" evidence="1">
    <location>
        <begin position="62"/>
        <end position="89"/>
    </location>
</feature>
<dbReference type="Proteomes" id="UP000029839">
    <property type="component" value="Unassembled WGS sequence"/>
</dbReference>
<keyword evidence="1" id="KW-0175">Coiled coil</keyword>
<accession>A0A0A0BKB9</accession>
<dbReference type="Pfam" id="PF01527">
    <property type="entry name" value="HTH_Tnp_1"/>
    <property type="match status" value="1"/>
</dbReference>
<dbReference type="Gene3D" id="1.10.10.60">
    <property type="entry name" value="Homeodomain-like"/>
    <property type="match status" value="1"/>
</dbReference>
<comment type="caution">
    <text evidence="2">The sequence shown here is derived from an EMBL/GenBank/DDBJ whole genome shotgun (WGS) entry which is preliminary data.</text>
</comment>